<keyword evidence="1" id="KW-0812">Transmembrane</keyword>
<dbReference type="RefSeq" id="WP_192324987.1">
    <property type="nucleotide sequence ID" value="NZ_JAVDQZ010000001.1"/>
</dbReference>
<keyword evidence="1" id="KW-0472">Membrane</keyword>
<keyword evidence="1" id="KW-1133">Transmembrane helix</keyword>
<gene>
    <name evidence="3" type="ORF">J2738_000872</name>
</gene>
<reference evidence="3" key="1">
    <citation type="submission" date="2023-07" db="EMBL/GenBank/DDBJ databases">
        <title>Sorghum-associated microbial communities from plants grown in Nebraska, USA.</title>
        <authorList>
            <person name="Schachtman D."/>
        </authorList>
    </citation>
    <scope>NUCLEOTIDE SEQUENCE</scope>
    <source>
        <strain evidence="3">DS2114</strain>
    </source>
</reference>
<feature type="domain" description="Putative Flp pilus-assembly TadG-like N-terminal" evidence="2">
    <location>
        <begin position="12"/>
        <end position="58"/>
    </location>
</feature>
<protein>
    <recommendedName>
        <fullName evidence="2">Putative Flp pilus-assembly TadG-like N-terminal domain-containing protein</fullName>
    </recommendedName>
</protein>
<dbReference type="EMBL" id="JAVDQZ010000001">
    <property type="protein sequence ID" value="MDR6424750.1"/>
    <property type="molecule type" value="Genomic_DNA"/>
</dbReference>
<dbReference type="Pfam" id="PF13400">
    <property type="entry name" value="Tad"/>
    <property type="match status" value="1"/>
</dbReference>
<organism evidence="3 4">
    <name type="scientific">Variovorax paradoxus</name>
    <dbReference type="NCBI Taxonomy" id="34073"/>
    <lineage>
        <taxon>Bacteria</taxon>
        <taxon>Pseudomonadati</taxon>
        <taxon>Pseudomonadota</taxon>
        <taxon>Betaproteobacteria</taxon>
        <taxon>Burkholderiales</taxon>
        <taxon>Comamonadaceae</taxon>
        <taxon>Variovorax</taxon>
    </lineage>
</organism>
<dbReference type="AlphaFoldDB" id="A0AAE3XUD5"/>
<evidence type="ECO:0000256" key="1">
    <source>
        <dbReference type="SAM" id="Phobius"/>
    </source>
</evidence>
<evidence type="ECO:0000313" key="3">
    <source>
        <dbReference type="EMBL" id="MDR6424750.1"/>
    </source>
</evidence>
<dbReference type="Proteomes" id="UP001184828">
    <property type="component" value="Unassembled WGS sequence"/>
</dbReference>
<evidence type="ECO:0000259" key="2">
    <source>
        <dbReference type="Pfam" id="PF13400"/>
    </source>
</evidence>
<proteinExistence type="predicted"/>
<dbReference type="InterPro" id="IPR028087">
    <property type="entry name" value="Tad_N"/>
</dbReference>
<sequence length="409" mass="42646">MKVHTSGHRQSGAVIITVALVLLFLLGFMGIALDFGRLFIVKTELQTALDSCALSAAQELDGASDALTRATSAGKTAADLNKINFQGEATGIAQAEIVFSDSLVGTYSHTFTPVANARYAKCLHTKSGIAPWILNALSAFSGDGTYGSSKSVAAVAVATRAPSQSNCLVPIGVCQKSASAPWGFTRGEWIEGVTNDNDDVESGQFRWVDFSGSGGGAREIKDLLTSSGQCGLPGMETEVGKAGKTNGAVAAWNTRFGIYQGSLSAATAVPDQTGYAWYADSAALTKPGRYDDPSSNGFAAKRNSFAPYEGDNKDPDTKNLKTQGNFNSTDYTKGANRRVVTTAVVDCPSITLKGFACMLMLHPLEKNASGKKSKMWLEFIGNAESAGSPCATAGLAGGTSGPMVPTLVQ</sequence>
<evidence type="ECO:0000313" key="4">
    <source>
        <dbReference type="Proteomes" id="UP001184828"/>
    </source>
</evidence>
<accession>A0AAE3XUD5</accession>
<comment type="caution">
    <text evidence="3">The sequence shown here is derived from an EMBL/GenBank/DDBJ whole genome shotgun (WGS) entry which is preliminary data.</text>
</comment>
<feature type="transmembrane region" description="Helical" evidence="1">
    <location>
        <begin position="12"/>
        <end position="33"/>
    </location>
</feature>
<name>A0AAE3XUD5_VARPD</name>